<evidence type="ECO:0008006" key="5">
    <source>
        <dbReference type="Google" id="ProtNLM"/>
    </source>
</evidence>
<keyword evidence="4" id="KW-1185">Reference proteome</keyword>
<proteinExistence type="predicted"/>
<evidence type="ECO:0000313" key="4">
    <source>
        <dbReference type="Proteomes" id="UP001620626"/>
    </source>
</evidence>
<feature type="compositionally biased region" description="Basic and acidic residues" evidence="1">
    <location>
        <begin position="48"/>
        <end position="61"/>
    </location>
</feature>
<evidence type="ECO:0000256" key="2">
    <source>
        <dbReference type="SAM" id="SignalP"/>
    </source>
</evidence>
<dbReference type="Proteomes" id="UP001620626">
    <property type="component" value="Unassembled WGS sequence"/>
</dbReference>
<reference evidence="3 4" key="1">
    <citation type="submission" date="2024-10" db="EMBL/GenBank/DDBJ databases">
        <authorList>
            <person name="Kim D."/>
        </authorList>
    </citation>
    <scope>NUCLEOTIDE SEQUENCE [LARGE SCALE GENOMIC DNA]</scope>
    <source>
        <strain evidence="3">BH-2024</strain>
    </source>
</reference>
<evidence type="ECO:0000256" key="1">
    <source>
        <dbReference type="SAM" id="MobiDB-lite"/>
    </source>
</evidence>
<feature type="signal peptide" evidence="2">
    <location>
        <begin position="1"/>
        <end position="20"/>
    </location>
</feature>
<sequence length="106" mass="12119">MIHSSFFIAIIWLCYECTNGSGTDKVSKKFGESSSNSGDQVINASSEKSTEEKQREESKTEIEKTLSLNKSAIMPRKVKKVNNVSDLLLWREIHRQSSSFWVNIWC</sequence>
<comment type="caution">
    <text evidence="3">The sequence shown here is derived from an EMBL/GenBank/DDBJ whole genome shotgun (WGS) entry which is preliminary data.</text>
</comment>
<keyword evidence="2" id="KW-0732">Signal</keyword>
<dbReference type="EMBL" id="JBICBT010000040">
    <property type="protein sequence ID" value="KAL3125286.1"/>
    <property type="molecule type" value="Genomic_DNA"/>
</dbReference>
<organism evidence="3 4">
    <name type="scientific">Heterodera trifolii</name>
    <dbReference type="NCBI Taxonomy" id="157864"/>
    <lineage>
        <taxon>Eukaryota</taxon>
        <taxon>Metazoa</taxon>
        <taxon>Ecdysozoa</taxon>
        <taxon>Nematoda</taxon>
        <taxon>Chromadorea</taxon>
        <taxon>Rhabditida</taxon>
        <taxon>Tylenchina</taxon>
        <taxon>Tylenchomorpha</taxon>
        <taxon>Tylenchoidea</taxon>
        <taxon>Heteroderidae</taxon>
        <taxon>Heteroderinae</taxon>
        <taxon>Heterodera</taxon>
    </lineage>
</organism>
<feature type="compositionally biased region" description="Polar residues" evidence="1">
    <location>
        <begin position="32"/>
        <end position="47"/>
    </location>
</feature>
<feature type="region of interest" description="Disordered" evidence="1">
    <location>
        <begin position="26"/>
        <end position="61"/>
    </location>
</feature>
<protein>
    <recommendedName>
        <fullName evidence="5">Effector protein</fullName>
    </recommendedName>
</protein>
<dbReference type="AlphaFoldDB" id="A0ABD2MCP2"/>
<gene>
    <name evidence="3" type="ORF">niasHT_000697</name>
</gene>
<name>A0ABD2MCP2_9BILA</name>
<accession>A0ABD2MCP2</accession>
<evidence type="ECO:0000313" key="3">
    <source>
        <dbReference type="EMBL" id="KAL3125286.1"/>
    </source>
</evidence>
<feature type="chain" id="PRO_5044818232" description="Effector protein" evidence="2">
    <location>
        <begin position="21"/>
        <end position="106"/>
    </location>
</feature>